<dbReference type="EMBL" id="RCMV01001240">
    <property type="protein sequence ID" value="KAG3209589.1"/>
    <property type="molecule type" value="Genomic_DNA"/>
</dbReference>
<dbReference type="Proteomes" id="UP000760860">
    <property type="component" value="Unassembled WGS sequence"/>
</dbReference>
<comment type="caution">
    <text evidence="1">The sequence shown here is derived from an EMBL/GenBank/DDBJ whole genome shotgun (WGS) entry which is preliminary data.</text>
</comment>
<evidence type="ECO:0000313" key="2">
    <source>
        <dbReference type="Proteomes" id="UP000760860"/>
    </source>
</evidence>
<proteinExistence type="predicted"/>
<evidence type="ECO:0000313" key="1">
    <source>
        <dbReference type="EMBL" id="KAG3209589.1"/>
    </source>
</evidence>
<protein>
    <submittedName>
        <fullName evidence="1">Uncharacterized protein</fullName>
    </submittedName>
</protein>
<reference evidence="1" key="1">
    <citation type="submission" date="2018-05" db="EMBL/GenBank/DDBJ databases">
        <title>Effector identification in a new, highly contiguous assembly of the strawberry crown rot pathogen Phytophthora cactorum.</title>
        <authorList>
            <person name="Armitage A.D."/>
            <person name="Nellist C.F."/>
            <person name="Bates H."/>
            <person name="Vickerstaff R.J."/>
            <person name="Harrison R.J."/>
        </authorList>
    </citation>
    <scope>NUCLEOTIDE SEQUENCE</scope>
    <source>
        <strain evidence="1">P421</strain>
    </source>
</reference>
<name>A0A8T1HBZ7_9STRA</name>
<accession>A0A8T1HBZ7</accession>
<dbReference type="AlphaFoldDB" id="A0A8T1HBZ7"/>
<organism evidence="1 2">
    <name type="scientific">Phytophthora cactorum</name>
    <dbReference type="NCBI Taxonomy" id="29920"/>
    <lineage>
        <taxon>Eukaryota</taxon>
        <taxon>Sar</taxon>
        <taxon>Stramenopiles</taxon>
        <taxon>Oomycota</taxon>
        <taxon>Peronosporomycetes</taxon>
        <taxon>Peronosporales</taxon>
        <taxon>Peronosporaceae</taxon>
        <taxon>Phytophthora</taxon>
    </lineage>
</organism>
<sequence>MHDSTVAVNAGDDSGDKNDDLFVAEDADDIAGIAEEDEGDRNLLSLWEIDEDTDVVVECASFNPAVCPTSAAPDKRIAPVIGIFQNRGILCNAAEKLANDTIVEWPTSDLPRIDLFKKWVKYADTDNALAPNVPTPILSRDTEVVELLENALLESNLEWQPLEILSHSPTLIRNFASVSDTSRS</sequence>
<gene>
    <name evidence="1" type="ORF">PC129_g19398</name>
</gene>